<accession>A0AAD6ZL87</accession>
<comment type="caution">
    <text evidence="2">The sequence shown here is derived from an EMBL/GenBank/DDBJ whole genome shotgun (WGS) entry which is preliminary data.</text>
</comment>
<protein>
    <submittedName>
        <fullName evidence="2">Uncharacterized protein</fullName>
    </submittedName>
</protein>
<dbReference type="Proteomes" id="UP001218218">
    <property type="component" value="Unassembled WGS sequence"/>
</dbReference>
<sequence length="400" mass="44360">MLSKVKYHLLMHADEDVVAFGPLVGLITELYESYNTVFRHCSILSNHLASSRDITRQLADQEGLKHRLTGGWWYSAGDEKQWQRVGSGVGKFLSDHPLLQKSLGWTDPSLHWRWIMLQSDTLHFLDAKTQHFKNLSSSLTASAGRVGTGGQIKMRSILYHYSEASHRLCCLLPTDVLLLRHVDKHPGFASTRAVSAHFLRLRTGPPSARTPSFAPFIWWFKFLYLTPWQQSGAPHGQPPKGPTGGTTPSFSIIGGYGINITTNKLNAFRATNTYSDSSLENLRIYGAAGYMSATTIPCTSFAHSDLNHAPLTFSYGFPFTGAGKHLRLLDVERIESITFPPRGSASGQEIERVDLSNFPITADKTRVGSSSDSPADLSLPSDDQFLDTPFVQPRKNTSHI</sequence>
<keyword evidence="3" id="KW-1185">Reference proteome</keyword>
<dbReference type="AlphaFoldDB" id="A0AAD6ZL87"/>
<proteinExistence type="predicted"/>
<evidence type="ECO:0000313" key="3">
    <source>
        <dbReference type="Proteomes" id="UP001218218"/>
    </source>
</evidence>
<dbReference type="EMBL" id="JARIHO010000040">
    <property type="protein sequence ID" value="KAJ7327982.1"/>
    <property type="molecule type" value="Genomic_DNA"/>
</dbReference>
<evidence type="ECO:0000256" key="1">
    <source>
        <dbReference type="SAM" id="MobiDB-lite"/>
    </source>
</evidence>
<evidence type="ECO:0000313" key="2">
    <source>
        <dbReference type="EMBL" id="KAJ7327982.1"/>
    </source>
</evidence>
<organism evidence="2 3">
    <name type="scientific">Mycena albidolilacea</name>
    <dbReference type="NCBI Taxonomy" id="1033008"/>
    <lineage>
        <taxon>Eukaryota</taxon>
        <taxon>Fungi</taxon>
        <taxon>Dikarya</taxon>
        <taxon>Basidiomycota</taxon>
        <taxon>Agaricomycotina</taxon>
        <taxon>Agaricomycetes</taxon>
        <taxon>Agaricomycetidae</taxon>
        <taxon>Agaricales</taxon>
        <taxon>Marasmiineae</taxon>
        <taxon>Mycenaceae</taxon>
        <taxon>Mycena</taxon>
    </lineage>
</organism>
<feature type="region of interest" description="Disordered" evidence="1">
    <location>
        <begin position="363"/>
        <end position="400"/>
    </location>
</feature>
<reference evidence="2" key="1">
    <citation type="submission" date="2023-03" db="EMBL/GenBank/DDBJ databases">
        <title>Massive genome expansion in bonnet fungi (Mycena s.s.) driven by repeated elements and novel gene families across ecological guilds.</title>
        <authorList>
            <consortium name="Lawrence Berkeley National Laboratory"/>
            <person name="Harder C.B."/>
            <person name="Miyauchi S."/>
            <person name="Viragh M."/>
            <person name="Kuo A."/>
            <person name="Thoen E."/>
            <person name="Andreopoulos B."/>
            <person name="Lu D."/>
            <person name="Skrede I."/>
            <person name="Drula E."/>
            <person name="Henrissat B."/>
            <person name="Morin E."/>
            <person name="Kohler A."/>
            <person name="Barry K."/>
            <person name="LaButti K."/>
            <person name="Morin E."/>
            <person name="Salamov A."/>
            <person name="Lipzen A."/>
            <person name="Mereny Z."/>
            <person name="Hegedus B."/>
            <person name="Baldrian P."/>
            <person name="Stursova M."/>
            <person name="Weitz H."/>
            <person name="Taylor A."/>
            <person name="Grigoriev I.V."/>
            <person name="Nagy L.G."/>
            <person name="Martin F."/>
            <person name="Kauserud H."/>
        </authorList>
    </citation>
    <scope>NUCLEOTIDE SEQUENCE</scope>
    <source>
        <strain evidence="2">CBHHK002</strain>
    </source>
</reference>
<name>A0AAD6ZL87_9AGAR</name>
<gene>
    <name evidence="2" type="ORF">DFH08DRAFT_816144</name>
</gene>
<feature type="compositionally biased region" description="Low complexity" evidence="1">
    <location>
        <begin position="369"/>
        <end position="383"/>
    </location>
</feature>